<gene>
    <name evidence="7" type="ORF">J2W40_000905</name>
</gene>
<evidence type="ECO:0000256" key="2">
    <source>
        <dbReference type="ARBA" id="ARBA00023015"/>
    </source>
</evidence>
<keyword evidence="4" id="KW-0804">Transcription</keyword>
<dbReference type="SUPFAM" id="SSF88946">
    <property type="entry name" value="Sigma2 domain of RNA polymerase sigma factors"/>
    <property type="match status" value="1"/>
</dbReference>
<dbReference type="Pfam" id="PF08281">
    <property type="entry name" value="Sigma70_r4_2"/>
    <property type="match status" value="1"/>
</dbReference>
<dbReference type="PANTHER" id="PTHR43133:SF25">
    <property type="entry name" value="RNA POLYMERASE SIGMA FACTOR RFAY-RELATED"/>
    <property type="match status" value="1"/>
</dbReference>
<dbReference type="InterPro" id="IPR036388">
    <property type="entry name" value="WH-like_DNA-bd_sf"/>
</dbReference>
<name>A0ABU1WYR8_SPHXE</name>
<evidence type="ECO:0000259" key="5">
    <source>
        <dbReference type="Pfam" id="PF08281"/>
    </source>
</evidence>
<dbReference type="EMBL" id="JAVDWV010000003">
    <property type="protein sequence ID" value="MDR7154102.1"/>
    <property type="molecule type" value="Genomic_DNA"/>
</dbReference>
<keyword evidence="2" id="KW-0805">Transcription regulation</keyword>
<accession>A0ABU1WYR8</accession>
<evidence type="ECO:0000259" key="6">
    <source>
        <dbReference type="Pfam" id="PF22029"/>
    </source>
</evidence>
<evidence type="ECO:0000313" key="7">
    <source>
        <dbReference type="EMBL" id="MDR7154102.1"/>
    </source>
</evidence>
<dbReference type="Pfam" id="PF22029">
    <property type="entry name" value="PhyR_sigma2"/>
    <property type="match status" value="1"/>
</dbReference>
<dbReference type="InterPro" id="IPR013249">
    <property type="entry name" value="RNA_pol_sigma70_r4_t2"/>
</dbReference>
<evidence type="ECO:0000256" key="1">
    <source>
        <dbReference type="ARBA" id="ARBA00010641"/>
    </source>
</evidence>
<evidence type="ECO:0000256" key="3">
    <source>
        <dbReference type="ARBA" id="ARBA00023082"/>
    </source>
</evidence>
<reference evidence="7 8" key="1">
    <citation type="submission" date="2023-07" db="EMBL/GenBank/DDBJ databases">
        <title>Sorghum-associated microbial communities from plants grown in Nebraska, USA.</title>
        <authorList>
            <person name="Schachtman D."/>
        </authorList>
    </citation>
    <scope>NUCLEOTIDE SEQUENCE [LARGE SCALE GENOMIC DNA]</scope>
    <source>
        <strain evidence="7 8">4256</strain>
    </source>
</reference>
<dbReference type="InterPro" id="IPR013325">
    <property type="entry name" value="RNA_pol_sigma_r2"/>
</dbReference>
<feature type="domain" description="PhyR sigma2" evidence="6">
    <location>
        <begin position="8"/>
        <end position="62"/>
    </location>
</feature>
<dbReference type="NCBIfam" id="TIGR02937">
    <property type="entry name" value="sigma70-ECF"/>
    <property type="match status" value="1"/>
</dbReference>
<dbReference type="Gene3D" id="1.10.1740.10">
    <property type="match status" value="1"/>
</dbReference>
<dbReference type="CDD" id="cd06171">
    <property type="entry name" value="Sigma70_r4"/>
    <property type="match status" value="1"/>
</dbReference>
<protein>
    <submittedName>
        <fullName evidence="7">RNA polymerase sigma-70 factor (ECF subfamily)</fullName>
    </submittedName>
</protein>
<dbReference type="Gene3D" id="1.10.10.10">
    <property type="entry name" value="Winged helix-like DNA-binding domain superfamily/Winged helix DNA-binding domain"/>
    <property type="match status" value="1"/>
</dbReference>
<comment type="similarity">
    <text evidence="1">Belongs to the sigma-70 factor family. ECF subfamily.</text>
</comment>
<keyword evidence="8" id="KW-1185">Reference proteome</keyword>
<sequence>MRDMMALVEPLIPSLRRYARSLLRDQSAADDLVQDCLERVISRWHQRRTDGNARTWVFTILHNLAINRLKQTARRGGHVTVEDTDEAAFATAPAQEHRLHHQAVVEALSWLPEDQRSVLLLVSVEELSYAEAASVLDIPIGTVMSRLSRARHRLAQMLEDGPVRQATAGTILRRVK</sequence>
<evidence type="ECO:0000313" key="8">
    <source>
        <dbReference type="Proteomes" id="UP001267638"/>
    </source>
</evidence>
<keyword evidence="3" id="KW-0731">Sigma factor</keyword>
<dbReference type="SUPFAM" id="SSF88659">
    <property type="entry name" value="Sigma3 and sigma4 domains of RNA polymerase sigma factors"/>
    <property type="match status" value="1"/>
</dbReference>
<comment type="caution">
    <text evidence="7">The sequence shown here is derived from an EMBL/GenBank/DDBJ whole genome shotgun (WGS) entry which is preliminary data.</text>
</comment>
<evidence type="ECO:0000256" key="4">
    <source>
        <dbReference type="ARBA" id="ARBA00023163"/>
    </source>
</evidence>
<feature type="domain" description="RNA polymerase sigma factor 70 region 4 type 2" evidence="5">
    <location>
        <begin position="102"/>
        <end position="154"/>
    </location>
</feature>
<dbReference type="InterPro" id="IPR039425">
    <property type="entry name" value="RNA_pol_sigma-70-like"/>
</dbReference>
<dbReference type="PANTHER" id="PTHR43133">
    <property type="entry name" value="RNA POLYMERASE ECF-TYPE SIGMA FACTO"/>
    <property type="match status" value="1"/>
</dbReference>
<proteinExistence type="inferred from homology"/>
<dbReference type="InterPro" id="IPR014284">
    <property type="entry name" value="RNA_pol_sigma-70_dom"/>
</dbReference>
<organism evidence="7 8">
    <name type="scientific">Sphingobium xenophagum</name>
    <dbReference type="NCBI Taxonomy" id="121428"/>
    <lineage>
        <taxon>Bacteria</taxon>
        <taxon>Pseudomonadati</taxon>
        <taxon>Pseudomonadota</taxon>
        <taxon>Alphaproteobacteria</taxon>
        <taxon>Sphingomonadales</taxon>
        <taxon>Sphingomonadaceae</taxon>
        <taxon>Sphingobium</taxon>
    </lineage>
</organism>
<dbReference type="Proteomes" id="UP001267638">
    <property type="component" value="Unassembled WGS sequence"/>
</dbReference>
<dbReference type="InterPro" id="IPR013324">
    <property type="entry name" value="RNA_pol_sigma_r3/r4-like"/>
</dbReference>
<dbReference type="InterPro" id="IPR053866">
    <property type="entry name" value="PhyR_sigma2"/>
</dbReference>